<dbReference type="EMBL" id="WUEP01000012">
    <property type="protein sequence ID" value="NEH92856.1"/>
    <property type="molecule type" value="Genomic_DNA"/>
</dbReference>
<reference evidence="1 2" key="1">
    <citation type="submission" date="2019-12" db="EMBL/GenBank/DDBJ databases">
        <title>Rhizobium genotypes associated with high levels of biological nitrogen fixation by grain legumes in a temperate-maritime cropping system.</title>
        <authorList>
            <person name="Maluk M."/>
            <person name="Francesc Ferrando Molina F."/>
            <person name="Lopez Del Egido L."/>
            <person name="Lafos M."/>
            <person name="Langarica-Fuentes A."/>
            <person name="Gebre Yohannes G."/>
            <person name="Young M.W."/>
            <person name="Martin P."/>
            <person name="Gantlett R."/>
            <person name="Kenicer G."/>
            <person name="Hawes C."/>
            <person name="Begg G.S."/>
            <person name="Quilliam R.S."/>
            <person name="Squire G.R."/>
            <person name="Poole P.S."/>
            <person name="Young P.W."/>
            <person name="Iannetta P.M."/>
            <person name="James E.K."/>
        </authorList>
    </citation>
    <scope>NUCLEOTIDE SEQUENCE [LARGE SCALE GENOMIC DNA]</scope>
    <source>
        <strain evidence="1 2">JHI2449</strain>
    </source>
</reference>
<organism evidence="1 2">
    <name type="scientific">Rhizobium laguerreae</name>
    <dbReference type="NCBI Taxonomy" id="1076926"/>
    <lineage>
        <taxon>Bacteria</taxon>
        <taxon>Pseudomonadati</taxon>
        <taxon>Pseudomonadota</taxon>
        <taxon>Alphaproteobacteria</taxon>
        <taxon>Hyphomicrobiales</taxon>
        <taxon>Rhizobiaceae</taxon>
        <taxon>Rhizobium/Agrobacterium group</taxon>
        <taxon>Rhizobium</taxon>
    </lineage>
</organism>
<sequence>MMSSCCFCRIAETIGNSIMRMFLAVASIILLGFAAPAFSQALADMDYSGRFGGMPPGTVPGAESSGGLVIPLDPVETGDINVVIPSDRTTCPRPGTRQYRAAERDGTLSDVCR</sequence>
<accession>A0A6N9ZHU7</accession>
<proteinExistence type="predicted"/>
<evidence type="ECO:0000313" key="1">
    <source>
        <dbReference type="EMBL" id="NEH92856.1"/>
    </source>
</evidence>
<comment type="caution">
    <text evidence="1">The sequence shown here is derived from an EMBL/GenBank/DDBJ whole genome shotgun (WGS) entry which is preliminary data.</text>
</comment>
<dbReference type="RefSeq" id="WP_163879666.1">
    <property type="nucleotide sequence ID" value="NZ_WUEP01000012.1"/>
</dbReference>
<protein>
    <submittedName>
        <fullName evidence="1">Uncharacterized protein</fullName>
    </submittedName>
</protein>
<name>A0A6N9ZHU7_9HYPH</name>
<dbReference type="Proteomes" id="UP000468864">
    <property type="component" value="Unassembled WGS sequence"/>
</dbReference>
<evidence type="ECO:0000313" key="2">
    <source>
        <dbReference type="Proteomes" id="UP000468864"/>
    </source>
</evidence>
<dbReference type="AlphaFoldDB" id="A0A6N9ZHU7"/>
<gene>
    <name evidence="1" type="ORF">GR206_17720</name>
</gene>